<dbReference type="Pfam" id="PF12969">
    <property type="entry name" value="DUF3857"/>
    <property type="match status" value="1"/>
</dbReference>
<name>A0A2W5EZX9_9SPHI</name>
<dbReference type="SUPFAM" id="SSF54001">
    <property type="entry name" value="Cysteine proteinases"/>
    <property type="match status" value="1"/>
</dbReference>
<dbReference type="InterPro" id="IPR002931">
    <property type="entry name" value="Transglutaminase-like"/>
</dbReference>
<organism evidence="3 4">
    <name type="scientific">Pseudopedobacter saltans</name>
    <dbReference type="NCBI Taxonomy" id="151895"/>
    <lineage>
        <taxon>Bacteria</taxon>
        <taxon>Pseudomonadati</taxon>
        <taxon>Bacteroidota</taxon>
        <taxon>Sphingobacteriia</taxon>
        <taxon>Sphingobacteriales</taxon>
        <taxon>Sphingobacteriaceae</taxon>
        <taxon>Pseudopedobacter</taxon>
    </lineage>
</organism>
<evidence type="ECO:0000259" key="2">
    <source>
        <dbReference type="Pfam" id="PF12969"/>
    </source>
</evidence>
<gene>
    <name evidence="3" type="ORF">DI598_07610</name>
</gene>
<dbReference type="Gene3D" id="2.60.40.3140">
    <property type="match status" value="1"/>
</dbReference>
<comment type="caution">
    <text evidence="3">The sequence shown here is derived from an EMBL/GenBank/DDBJ whole genome shotgun (WGS) entry which is preliminary data.</text>
</comment>
<dbReference type="InterPro" id="IPR038765">
    <property type="entry name" value="Papain-like_cys_pep_sf"/>
</dbReference>
<evidence type="ECO:0000259" key="1">
    <source>
        <dbReference type="Pfam" id="PF01841"/>
    </source>
</evidence>
<evidence type="ECO:0008006" key="5">
    <source>
        <dbReference type="Google" id="ProtNLM"/>
    </source>
</evidence>
<reference evidence="3 4" key="1">
    <citation type="submission" date="2017-11" db="EMBL/GenBank/DDBJ databases">
        <title>Infants hospitalized years apart are colonized by the same room-sourced microbial strains.</title>
        <authorList>
            <person name="Brooks B."/>
            <person name="Olm M.R."/>
            <person name="Firek B.A."/>
            <person name="Baker R."/>
            <person name="Thomas B.C."/>
            <person name="Morowitz M.J."/>
            <person name="Banfield J.F."/>
        </authorList>
    </citation>
    <scope>NUCLEOTIDE SEQUENCE [LARGE SCALE GENOMIC DNA]</scope>
    <source>
        <strain evidence="3">S2_009_000_R2_76</strain>
    </source>
</reference>
<sequence length="404" mass="46329">MAISAPIRPNIKFGKVDISEFAPTVYQVDSSADAVYLFDKGNVYYEGNTQSFFSLIQERICRIRLLNKKAFSDVATIEIPLYTPTKESSNDYEKLTLLEAATYNLENGKIETVKVDKASIFKQVSGNWTTMKFTFPNIKEGSIIEFHYKKVSPRFWDMDDWYFQGAYPRVWSEFHITMPEIFNFTMSRQGYKAIDFDTAVATNQYYSILVQNGTQASETINIQSKAVDRTWGMADVPSLKSENYISTLQNYISCFNFQIASIQLPNMPIKNYQRSWSEVAKELLDDESFGKNISASNGFLSDDLASSVKEKDTLSKLKSIYNYVRDNYTCSKNRGYYQSQTLRQTWKNKKGNTADINLLLIAALRNQGFNADPVLIGTRETLRPSESYPFMSRFNYIVCKVNIS</sequence>
<proteinExistence type="predicted"/>
<dbReference type="Proteomes" id="UP000249645">
    <property type="component" value="Unassembled WGS sequence"/>
</dbReference>
<evidence type="ECO:0000313" key="3">
    <source>
        <dbReference type="EMBL" id="PZP49535.1"/>
    </source>
</evidence>
<dbReference type="Gene3D" id="3.10.620.30">
    <property type="match status" value="1"/>
</dbReference>
<dbReference type="EMBL" id="QFOI01000107">
    <property type="protein sequence ID" value="PZP49535.1"/>
    <property type="molecule type" value="Genomic_DNA"/>
</dbReference>
<feature type="domain" description="DUF3857" evidence="2">
    <location>
        <begin position="63"/>
        <end position="206"/>
    </location>
</feature>
<feature type="non-terminal residue" evidence="3">
    <location>
        <position position="404"/>
    </location>
</feature>
<feature type="domain" description="Transglutaminase-like" evidence="1">
    <location>
        <begin position="304"/>
        <end position="371"/>
    </location>
</feature>
<evidence type="ECO:0000313" key="4">
    <source>
        <dbReference type="Proteomes" id="UP000249645"/>
    </source>
</evidence>
<dbReference type="InterPro" id="IPR024618">
    <property type="entry name" value="DUF3857"/>
</dbReference>
<dbReference type="AlphaFoldDB" id="A0A2W5EZX9"/>
<dbReference type="Pfam" id="PF01841">
    <property type="entry name" value="Transglut_core"/>
    <property type="match status" value="1"/>
</dbReference>
<accession>A0A2W5EZX9</accession>
<protein>
    <recommendedName>
        <fullName evidence="5">DUF3857 domain-containing protein</fullName>
    </recommendedName>
</protein>